<evidence type="ECO:0000313" key="3">
    <source>
        <dbReference type="Proteomes" id="UP000325577"/>
    </source>
</evidence>
<feature type="region of interest" description="Disordered" evidence="1">
    <location>
        <begin position="87"/>
        <end position="106"/>
    </location>
</feature>
<dbReference type="Proteomes" id="UP000325577">
    <property type="component" value="Linkage Group LG2"/>
</dbReference>
<dbReference type="AlphaFoldDB" id="A0A5J5AMA8"/>
<proteinExistence type="predicted"/>
<protein>
    <submittedName>
        <fullName evidence="2">Uncharacterized protein</fullName>
    </submittedName>
</protein>
<organism evidence="2 3">
    <name type="scientific">Nyssa sinensis</name>
    <dbReference type="NCBI Taxonomy" id="561372"/>
    <lineage>
        <taxon>Eukaryota</taxon>
        <taxon>Viridiplantae</taxon>
        <taxon>Streptophyta</taxon>
        <taxon>Embryophyta</taxon>
        <taxon>Tracheophyta</taxon>
        <taxon>Spermatophyta</taxon>
        <taxon>Magnoliopsida</taxon>
        <taxon>eudicotyledons</taxon>
        <taxon>Gunneridae</taxon>
        <taxon>Pentapetalae</taxon>
        <taxon>asterids</taxon>
        <taxon>Cornales</taxon>
        <taxon>Nyssaceae</taxon>
        <taxon>Nyssa</taxon>
    </lineage>
</organism>
<accession>A0A5J5AMA8</accession>
<evidence type="ECO:0000313" key="2">
    <source>
        <dbReference type="EMBL" id="KAA8531328.1"/>
    </source>
</evidence>
<feature type="region of interest" description="Disordered" evidence="1">
    <location>
        <begin position="52"/>
        <end position="75"/>
    </location>
</feature>
<keyword evidence="3" id="KW-1185">Reference proteome</keyword>
<name>A0A5J5AMA8_9ASTE</name>
<sequence length="106" mass="11625">MYTSPPIVRDSPSRLTWADQANSSEFIPKEALDLEEEYGEFSINPDFLLCSDDHSHGDTSNGRSKVEGSGRGSDLALIQSFSSPKKLIPPIVQPRQTPHQLSLIAA</sequence>
<reference evidence="2 3" key="1">
    <citation type="submission" date="2019-09" db="EMBL/GenBank/DDBJ databases">
        <title>A chromosome-level genome assembly of the Chinese tupelo Nyssa sinensis.</title>
        <authorList>
            <person name="Yang X."/>
            <person name="Kang M."/>
            <person name="Yang Y."/>
            <person name="Xiong H."/>
            <person name="Wang M."/>
            <person name="Zhang Z."/>
            <person name="Wang Z."/>
            <person name="Wu H."/>
            <person name="Ma T."/>
            <person name="Liu J."/>
            <person name="Xi Z."/>
        </authorList>
    </citation>
    <scope>NUCLEOTIDE SEQUENCE [LARGE SCALE GENOMIC DNA]</scope>
    <source>
        <strain evidence="2">J267</strain>
        <tissue evidence="2">Leaf</tissue>
    </source>
</reference>
<gene>
    <name evidence="2" type="ORF">F0562_006037</name>
</gene>
<evidence type="ECO:0000256" key="1">
    <source>
        <dbReference type="SAM" id="MobiDB-lite"/>
    </source>
</evidence>
<dbReference type="EMBL" id="CM018043">
    <property type="protein sequence ID" value="KAA8531328.1"/>
    <property type="molecule type" value="Genomic_DNA"/>
</dbReference>